<evidence type="ECO:0000256" key="17">
    <source>
        <dbReference type="ARBA" id="ARBA00023136"/>
    </source>
</evidence>
<dbReference type="EMBL" id="OX459120">
    <property type="protein sequence ID" value="CAI9097326.1"/>
    <property type="molecule type" value="Genomic_DNA"/>
</dbReference>
<dbReference type="GO" id="GO:0005524">
    <property type="term" value="F:ATP binding"/>
    <property type="evidence" value="ECO:0007669"/>
    <property type="project" value="UniProtKB-UniRule"/>
</dbReference>
<dbReference type="GO" id="GO:0006952">
    <property type="term" value="P:defense response"/>
    <property type="evidence" value="ECO:0007669"/>
    <property type="project" value="UniProtKB-ARBA"/>
</dbReference>
<keyword evidence="18" id="KW-0675">Receptor</keyword>
<dbReference type="InterPro" id="IPR011009">
    <property type="entry name" value="Kinase-like_dom_sf"/>
</dbReference>
<dbReference type="SMART" id="SM00220">
    <property type="entry name" value="S_TKc"/>
    <property type="match status" value="2"/>
</dbReference>
<keyword evidence="27" id="KW-1185">Reference proteome</keyword>
<dbReference type="InterPro" id="IPR051809">
    <property type="entry name" value="Plant_receptor-like_S/T_kinase"/>
</dbReference>
<evidence type="ECO:0000256" key="23">
    <source>
        <dbReference type="SAM" id="MobiDB-lite"/>
    </source>
</evidence>
<dbReference type="InterPro" id="IPR008271">
    <property type="entry name" value="Ser/Thr_kinase_AS"/>
</dbReference>
<feature type="transmembrane region" description="Helical" evidence="24">
    <location>
        <begin position="1043"/>
        <end position="1067"/>
    </location>
</feature>
<evidence type="ECO:0000256" key="13">
    <source>
        <dbReference type="ARBA" id="ARBA00022741"/>
    </source>
</evidence>
<keyword evidence="14" id="KW-0418">Kinase</keyword>
<name>A0AAV1CPM6_OLDCO</name>
<dbReference type="EC" id="2.7.11.1" evidence="4"/>
<feature type="domain" description="Protein kinase" evidence="25">
    <location>
        <begin position="1741"/>
        <end position="2030"/>
    </location>
</feature>
<dbReference type="Gene3D" id="1.10.510.10">
    <property type="entry name" value="Transferase(Phosphotransferase) domain 1"/>
    <property type="match status" value="2"/>
</dbReference>
<feature type="transmembrane region" description="Helical" evidence="24">
    <location>
        <begin position="18"/>
        <end position="37"/>
    </location>
</feature>
<sequence length="2067" mass="225044">MESLCLKWRFSSSYTTAAYSRILILCMITTTTIWFSIKIAALGNDTDLEALLEFKSSISVDPFGTMAAWNDSAHHCNWEGLTCGHSNQRVTRIYFHSRQLVGFLPPSIGNLTYLTGINLGNNSFRGVIPPEIGRLRFLQHLNLTSNSFTGQIPSNLTHCTRLTALDLEANQLVGPIPDPLSSLSKLLFLDLSRNSLTGGLPAWIGNFTSLRVFRVILNGFQGSIPPELGSLSSLEMFAVYGNQLSGRVPMSIYNLSNIYCFSITQNRLHGELPQDVGLTLLSLEIFAGGLNNFTGKIPVSLSNVSKLAILDFAQNGLTGTIPLGLGKLQSLYRINFDDNKLGNGNGTGNGLEIISSLANCTNLHVLGMRRSFFGGELPSSVANLSENLNILSLGYSFLIGNLPDGIGNLVSLKALGLEGNFFSGKIPDTIGNLKSLERLTLNYNNFSGLVPSSIGNLTSLVGLFMEENRLEGPIPAELGNLRRLQVLNLTGNRFIGALHGKAISGLSSLSISLSISQNLLTGSLPLELGTLENLNELDLSMNNLSGTIPSTLSNCHKLERLNLSRNSLHGTIPESLKNLKAVAYIDLSHNKLSAEIPSFLTKLSSLRKLNLSFNNFVGEVPTNGIFANASAISLVGNDKLCGGIPNLNLSKCPKPNNHGKPKYLQLQVLIPVIVSIVILAVLLSALASYLIVKRSSKPPSTASSNKEWLLRISYQELFRSTNGFSEENFIGSGSFGCVYKGILDVDGTTVAVKILNLQQKGALKSFMDECKVLRNTKHRNLLNVVTACSSTDLQGNDFKCIVFEYMRNGNLDQWLHPGNNNNAHPTTGLDIAQRLNIAVDIAAALDYLHNHCEKTIVHSDLKPSNILLDEDMTAHVGDFGLATFLLDASTGKHSISAGLKGSIGYIPPEYGSGSPVSTSGDVYSYGILLLELFTGKRPTHELFKDGLNIHDVVANALPGGVMEIVDPSIHRVLIEGRQIKYGRESHMEDCLVSVLRVGLACSNSFPADRMHMSLVVNQLKQIRNRMIVKEFWNSRNCKICSCFSFFMLLLLLSCILSPSLTSAFSLVQRSNDTDKEALLAIKSQMIQDPQGIITHSWNDSVHFCKWVGVTCGHLHQRVTNLNLSSLGLVGSLSPHVGNLTFLSGINLELNSFRGPIPSEIGNLFRLRHLNLTNNSFSGELPPQLSNCSNLVLLRLGWNSLTGKVPFQLGSLPKLERLHLHYNNFIGSIPETFGNLSSIKTLSLAGNHFQGTIPESLGKLSSLLFLGLGVNQLSGVIPPSIFNISSLVTFTLPFNEFHGELPSNIGVTLPNLRVLNVGNNLFTGPLPISLSNASNLAEFDITQSHFGGKVSIDFKGLPNLSWLVLASNPLLYDLSFLNSLANCQNLVMLDLSDCQFEGPLPDSVANLSTQLLTLRLGGNNLSGNIPPGIQNLVNLTELQLQKNMLTGNIPVFIGNLGMLRLLDLSENRLSGDIPSSLSQSTRLYTVHLQKNNLAGVIPVSFGNLKYLQELDLSQNHLSGRIPEQLMSLPSLTISLNLSQNQFSGPLPLIELKNLGHLDLSENMLSGEIPSSIAQCITLETLILKGNFLEGAIPQSLSSLRGLQNFDLSHNNFSGQIPKFLQGISFQHLDLSFNQFSGEVPTEGVFQNAQAISLSGNVKLCGGIPELHLPPCQQKKRRTHLGLKLMIPLLSGLVGLVMLMSFLIVCRLRMTKNGEPVSASSSPRMILLSKVSYKDLFEATDGFSSSNLIGAGSFGSVYRGVLQNRDDEEVIAVKVFHLHHRGAFKSFKAECAALRDIRHRNLVKIYTACSSVDYEGNDFKALVYEFMPKGSLESWLHPPPDELDEDTNPRILGLLERINIAIDVASALDYLHNNSPKPIVHCDLKPANILLDAYLTARVSDFGLAKFIPELANKSHPNQSSSIGMRGTVGYVAPEYGMGGKASTFGDVYSFGIILLEMLSCKRPTDSMFDDDPIILPCAGDDEEEEKAIGQSKLDQMRECIISLLRIGIACSVDSPKERMDIGDVIKELQLIKAIILASEPNCSSTSGSLRFNGSSSRSATTSWQNVVV</sequence>
<dbReference type="InterPro" id="IPR003591">
    <property type="entry name" value="Leu-rich_rpt_typical-subtyp"/>
</dbReference>
<evidence type="ECO:0000256" key="5">
    <source>
        <dbReference type="ARBA" id="ARBA00022475"/>
    </source>
</evidence>
<keyword evidence="5" id="KW-1003">Cell membrane</keyword>
<reference evidence="26" key="1">
    <citation type="submission" date="2023-03" db="EMBL/GenBank/DDBJ databases">
        <authorList>
            <person name="Julca I."/>
        </authorList>
    </citation>
    <scope>NUCLEOTIDE SEQUENCE</scope>
</reference>
<dbReference type="InterPro" id="IPR032675">
    <property type="entry name" value="LRR_dom_sf"/>
</dbReference>
<keyword evidence="15 22" id="KW-0067">ATP-binding</keyword>
<dbReference type="FunFam" id="1.10.510.10:FF:000358">
    <property type="entry name" value="Putative leucine-rich repeat receptor-like serine/threonine-protein kinase"/>
    <property type="match status" value="2"/>
</dbReference>
<dbReference type="Gene3D" id="3.80.10.10">
    <property type="entry name" value="Ribonuclease Inhibitor"/>
    <property type="match status" value="6"/>
</dbReference>
<evidence type="ECO:0000256" key="8">
    <source>
        <dbReference type="ARBA" id="ARBA00022614"/>
    </source>
</evidence>
<comment type="catalytic activity">
    <reaction evidence="21">
        <text>L-seryl-[protein] + ATP = O-phospho-L-seryl-[protein] + ADP + H(+)</text>
        <dbReference type="Rhea" id="RHEA:17989"/>
        <dbReference type="Rhea" id="RHEA-COMP:9863"/>
        <dbReference type="Rhea" id="RHEA-COMP:11604"/>
        <dbReference type="ChEBI" id="CHEBI:15378"/>
        <dbReference type="ChEBI" id="CHEBI:29999"/>
        <dbReference type="ChEBI" id="CHEBI:30616"/>
        <dbReference type="ChEBI" id="CHEBI:83421"/>
        <dbReference type="ChEBI" id="CHEBI:456216"/>
        <dbReference type="EC" id="2.7.11.1"/>
    </reaction>
</comment>
<dbReference type="GO" id="GO:0051707">
    <property type="term" value="P:response to other organism"/>
    <property type="evidence" value="ECO:0007669"/>
    <property type="project" value="UniProtKB-ARBA"/>
</dbReference>
<keyword evidence="10 24" id="KW-0812">Transmembrane</keyword>
<evidence type="ECO:0000256" key="14">
    <source>
        <dbReference type="ARBA" id="ARBA00022777"/>
    </source>
</evidence>
<keyword evidence="16 24" id="KW-1133">Transmembrane helix</keyword>
<dbReference type="FunFam" id="3.30.200.20:FF:000432">
    <property type="entry name" value="LRR receptor-like serine/threonine-protein kinase EFR"/>
    <property type="match status" value="2"/>
</dbReference>
<dbReference type="InterPro" id="IPR017441">
    <property type="entry name" value="Protein_kinase_ATP_BS"/>
</dbReference>
<feature type="domain" description="Protein kinase" evidence="25">
    <location>
        <begin position="724"/>
        <end position="1027"/>
    </location>
</feature>
<evidence type="ECO:0000313" key="26">
    <source>
        <dbReference type="EMBL" id="CAI9097326.1"/>
    </source>
</evidence>
<dbReference type="PROSITE" id="PS00107">
    <property type="entry name" value="PROTEIN_KINASE_ATP"/>
    <property type="match status" value="2"/>
</dbReference>
<comment type="subcellular location">
    <subcellularLocation>
        <location evidence="1">Cell membrane</location>
        <topology evidence="1">Single-pass membrane protein</topology>
    </subcellularLocation>
    <subcellularLocation>
        <location evidence="2">Membrane</location>
        <topology evidence="2">Single-pass type I membrane protein</topology>
    </subcellularLocation>
</comment>
<organism evidence="26 27">
    <name type="scientific">Oldenlandia corymbosa var. corymbosa</name>
    <dbReference type="NCBI Taxonomy" id="529605"/>
    <lineage>
        <taxon>Eukaryota</taxon>
        <taxon>Viridiplantae</taxon>
        <taxon>Streptophyta</taxon>
        <taxon>Embryophyta</taxon>
        <taxon>Tracheophyta</taxon>
        <taxon>Spermatophyta</taxon>
        <taxon>Magnoliopsida</taxon>
        <taxon>eudicotyledons</taxon>
        <taxon>Gunneridae</taxon>
        <taxon>Pentapetalae</taxon>
        <taxon>asterids</taxon>
        <taxon>lamiids</taxon>
        <taxon>Gentianales</taxon>
        <taxon>Rubiaceae</taxon>
        <taxon>Rubioideae</taxon>
        <taxon>Spermacoceae</taxon>
        <taxon>Hedyotis-Oldenlandia complex</taxon>
        <taxon>Oldenlandia</taxon>
    </lineage>
</organism>
<evidence type="ECO:0000256" key="3">
    <source>
        <dbReference type="ARBA" id="ARBA00008684"/>
    </source>
</evidence>
<evidence type="ECO:0000256" key="9">
    <source>
        <dbReference type="ARBA" id="ARBA00022679"/>
    </source>
</evidence>
<feature type="binding site" evidence="22">
    <location>
        <position position="1772"/>
    </location>
    <ligand>
        <name>ATP</name>
        <dbReference type="ChEBI" id="CHEBI:30616"/>
    </ligand>
</feature>
<keyword evidence="8" id="KW-0433">Leucine-rich repeat</keyword>
<evidence type="ECO:0000256" key="24">
    <source>
        <dbReference type="SAM" id="Phobius"/>
    </source>
</evidence>
<evidence type="ECO:0000256" key="19">
    <source>
        <dbReference type="ARBA" id="ARBA00023180"/>
    </source>
</evidence>
<evidence type="ECO:0000256" key="20">
    <source>
        <dbReference type="ARBA" id="ARBA00047899"/>
    </source>
</evidence>
<keyword evidence="6" id="KW-0723">Serine/threonine-protein kinase</keyword>
<evidence type="ECO:0000256" key="2">
    <source>
        <dbReference type="ARBA" id="ARBA00004479"/>
    </source>
</evidence>
<comment type="similarity">
    <text evidence="3">Belongs to the protein kinase superfamily. Ser/Thr protein kinase family.</text>
</comment>
<dbReference type="SUPFAM" id="SSF56112">
    <property type="entry name" value="Protein kinase-like (PK-like)"/>
    <property type="match status" value="2"/>
</dbReference>
<dbReference type="InterPro" id="IPR013210">
    <property type="entry name" value="LRR_N_plant-typ"/>
</dbReference>
<dbReference type="InterPro" id="IPR000719">
    <property type="entry name" value="Prot_kinase_dom"/>
</dbReference>
<evidence type="ECO:0000256" key="22">
    <source>
        <dbReference type="PROSITE-ProRule" id="PRU10141"/>
    </source>
</evidence>
<keyword evidence="13 22" id="KW-0547">Nucleotide-binding</keyword>
<evidence type="ECO:0000256" key="7">
    <source>
        <dbReference type="ARBA" id="ARBA00022553"/>
    </source>
</evidence>
<evidence type="ECO:0000256" key="10">
    <source>
        <dbReference type="ARBA" id="ARBA00022692"/>
    </source>
</evidence>
<keyword evidence="9" id="KW-0808">Transferase</keyword>
<evidence type="ECO:0000256" key="4">
    <source>
        <dbReference type="ARBA" id="ARBA00012513"/>
    </source>
</evidence>
<dbReference type="GO" id="GO:0004674">
    <property type="term" value="F:protein serine/threonine kinase activity"/>
    <property type="evidence" value="ECO:0007669"/>
    <property type="project" value="UniProtKB-KW"/>
</dbReference>
<dbReference type="InterPro" id="IPR001245">
    <property type="entry name" value="Ser-Thr/Tyr_kinase_cat_dom"/>
</dbReference>
<dbReference type="Pfam" id="PF13855">
    <property type="entry name" value="LRR_8"/>
    <property type="match status" value="3"/>
</dbReference>
<evidence type="ECO:0000256" key="15">
    <source>
        <dbReference type="ARBA" id="ARBA00022840"/>
    </source>
</evidence>
<keyword evidence="11" id="KW-0732">Signal</keyword>
<dbReference type="PANTHER" id="PTHR27008">
    <property type="entry name" value="OS04G0122200 PROTEIN"/>
    <property type="match status" value="1"/>
</dbReference>
<evidence type="ECO:0000256" key="11">
    <source>
        <dbReference type="ARBA" id="ARBA00022729"/>
    </source>
</evidence>
<gene>
    <name evidence="26" type="ORF">OLC1_LOCUS7841</name>
</gene>
<dbReference type="FunFam" id="3.80.10.10:FF:000095">
    <property type="entry name" value="LRR receptor-like serine/threonine-protein kinase GSO1"/>
    <property type="match status" value="2"/>
</dbReference>
<protein>
    <recommendedName>
        <fullName evidence="4">non-specific serine/threonine protein kinase</fullName>
        <ecNumber evidence="4">2.7.11.1</ecNumber>
    </recommendedName>
</protein>
<dbReference type="SMART" id="SM00369">
    <property type="entry name" value="LRR_TYP"/>
    <property type="match status" value="14"/>
</dbReference>
<dbReference type="Pfam" id="PF07714">
    <property type="entry name" value="PK_Tyr_Ser-Thr"/>
    <property type="match status" value="1"/>
</dbReference>
<accession>A0AAV1CPM6</accession>
<keyword evidence="12" id="KW-0677">Repeat</keyword>
<evidence type="ECO:0000313" key="27">
    <source>
        <dbReference type="Proteomes" id="UP001161247"/>
    </source>
</evidence>
<evidence type="ECO:0000256" key="12">
    <source>
        <dbReference type="ARBA" id="ARBA00022737"/>
    </source>
</evidence>
<feature type="binding site" evidence="22">
    <location>
        <position position="753"/>
    </location>
    <ligand>
        <name>ATP</name>
        <dbReference type="ChEBI" id="CHEBI:30616"/>
    </ligand>
</feature>
<evidence type="ECO:0000256" key="21">
    <source>
        <dbReference type="ARBA" id="ARBA00048679"/>
    </source>
</evidence>
<feature type="region of interest" description="Disordered" evidence="23">
    <location>
        <begin position="2040"/>
        <end position="2067"/>
    </location>
</feature>
<dbReference type="Pfam" id="PF00069">
    <property type="entry name" value="Pkinase"/>
    <property type="match status" value="1"/>
</dbReference>
<evidence type="ECO:0000256" key="6">
    <source>
        <dbReference type="ARBA" id="ARBA00022527"/>
    </source>
</evidence>
<evidence type="ECO:0000256" key="16">
    <source>
        <dbReference type="ARBA" id="ARBA00022989"/>
    </source>
</evidence>
<keyword evidence="7" id="KW-0597">Phosphoprotein</keyword>
<dbReference type="PROSITE" id="PS50011">
    <property type="entry name" value="PROTEIN_KINASE_DOM"/>
    <property type="match status" value="2"/>
</dbReference>
<dbReference type="GO" id="GO:0005886">
    <property type="term" value="C:plasma membrane"/>
    <property type="evidence" value="ECO:0007669"/>
    <property type="project" value="UniProtKB-SubCell"/>
</dbReference>
<evidence type="ECO:0000256" key="1">
    <source>
        <dbReference type="ARBA" id="ARBA00004162"/>
    </source>
</evidence>
<keyword evidence="17 24" id="KW-0472">Membrane</keyword>
<evidence type="ECO:0000259" key="25">
    <source>
        <dbReference type="PROSITE" id="PS50011"/>
    </source>
</evidence>
<dbReference type="Pfam" id="PF23598">
    <property type="entry name" value="LRR_14"/>
    <property type="match status" value="1"/>
</dbReference>
<dbReference type="Pfam" id="PF00560">
    <property type="entry name" value="LRR_1"/>
    <property type="match status" value="9"/>
</dbReference>
<dbReference type="Gene3D" id="3.30.200.20">
    <property type="entry name" value="Phosphorylase Kinase, domain 1"/>
    <property type="match status" value="2"/>
</dbReference>
<dbReference type="SUPFAM" id="SSF52058">
    <property type="entry name" value="L domain-like"/>
    <property type="match status" value="4"/>
</dbReference>
<comment type="catalytic activity">
    <reaction evidence="20">
        <text>L-threonyl-[protein] + ATP = O-phospho-L-threonyl-[protein] + ADP + H(+)</text>
        <dbReference type="Rhea" id="RHEA:46608"/>
        <dbReference type="Rhea" id="RHEA-COMP:11060"/>
        <dbReference type="Rhea" id="RHEA-COMP:11605"/>
        <dbReference type="ChEBI" id="CHEBI:15378"/>
        <dbReference type="ChEBI" id="CHEBI:30013"/>
        <dbReference type="ChEBI" id="CHEBI:30616"/>
        <dbReference type="ChEBI" id="CHEBI:61977"/>
        <dbReference type="ChEBI" id="CHEBI:456216"/>
        <dbReference type="EC" id="2.7.11.1"/>
    </reaction>
</comment>
<proteinExistence type="inferred from homology"/>
<dbReference type="InterPro" id="IPR055414">
    <property type="entry name" value="LRR_R13L4/SHOC2-like"/>
</dbReference>
<dbReference type="FunFam" id="3.80.10.10:FF:000288">
    <property type="entry name" value="LRR receptor-like serine/threonine-protein kinase EFR"/>
    <property type="match status" value="2"/>
</dbReference>
<dbReference type="CDD" id="cd14066">
    <property type="entry name" value="STKc_IRAK"/>
    <property type="match status" value="1"/>
</dbReference>
<keyword evidence="19" id="KW-0325">Glycoprotein</keyword>
<dbReference type="PANTHER" id="PTHR27008:SF499">
    <property type="entry name" value="OS06G0581500 PROTEIN"/>
    <property type="match status" value="1"/>
</dbReference>
<dbReference type="Proteomes" id="UP001161247">
    <property type="component" value="Chromosome 3"/>
</dbReference>
<dbReference type="Pfam" id="PF08263">
    <property type="entry name" value="LRRNT_2"/>
    <property type="match status" value="2"/>
</dbReference>
<dbReference type="PROSITE" id="PS00108">
    <property type="entry name" value="PROTEIN_KINASE_ST"/>
    <property type="match status" value="2"/>
</dbReference>
<feature type="transmembrane region" description="Helical" evidence="24">
    <location>
        <begin position="668"/>
        <end position="692"/>
    </location>
</feature>
<evidence type="ECO:0000256" key="18">
    <source>
        <dbReference type="ARBA" id="ARBA00023170"/>
    </source>
</evidence>
<feature type="transmembrane region" description="Helical" evidence="24">
    <location>
        <begin position="1683"/>
        <end position="1703"/>
    </location>
</feature>
<dbReference type="InterPro" id="IPR001611">
    <property type="entry name" value="Leu-rich_rpt"/>
</dbReference>